<gene>
    <name evidence="1" type="ORF">ACIGW0_00560</name>
</gene>
<evidence type="ECO:0000313" key="1">
    <source>
        <dbReference type="EMBL" id="MFI9117897.1"/>
    </source>
</evidence>
<accession>A0ABW8CK40</accession>
<keyword evidence="2" id="KW-1185">Reference proteome</keyword>
<dbReference type="Proteomes" id="UP001614391">
    <property type="component" value="Unassembled WGS sequence"/>
</dbReference>
<organism evidence="1 2">
    <name type="scientific">Streptomyces bikiniensis</name>
    <dbReference type="NCBI Taxonomy" id="1896"/>
    <lineage>
        <taxon>Bacteria</taxon>
        <taxon>Bacillati</taxon>
        <taxon>Actinomycetota</taxon>
        <taxon>Actinomycetes</taxon>
        <taxon>Kitasatosporales</taxon>
        <taxon>Streptomycetaceae</taxon>
        <taxon>Streptomyces</taxon>
    </lineage>
</organism>
<protein>
    <recommendedName>
        <fullName evidence="3">DUF2188 domain-containing protein</fullName>
    </recommendedName>
</protein>
<evidence type="ECO:0008006" key="3">
    <source>
        <dbReference type="Google" id="ProtNLM"/>
    </source>
</evidence>
<evidence type="ECO:0000313" key="2">
    <source>
        <dbReference type="Proteomes" id="UP001614391"/>
    </source>
</evidence>
<dbReference type="EMBL" id="JBITYT010000001">
    <property type="protein sequence ID" value="MFI9117897.1"/>
    <property type="molecule type" value="Genomic_DNA"/>
</dbReference>
<name>A0ABW8CK40_STRBI</name>
<sequence length="94" mass="9735">MTTQNPNKPCACASYSFEVLLTNDGGGSVWQLNSTGCTATTQSTFAPGHDAKLKSLLTRAEDGGHPVRRADGSTVVVKDAARVAADLGWGSPGR</sequence>
<proteinExistence type="predicted"/>
<comment type="caution">
    <text evidence="1">The sequence shown here is derived from an EMBL/GenBank/DDBJ whole genome shotgun (WGS) entry which is preliminary data.</text>
</comment>
<reference evidence="1 2" key="1">
    <citation type="submission" date="2024-10" db="EMBL/GenBank/DDBJ databases">
        <title>The Natural Products Discovery Center: Release of the First 8490 Sequenced Strains for Exploring Actinobacteria Biosynthetic Diversity.</title>
        <authorList>
            <person name="Kalkreuter E."/>
            <person name="Kautsar S.A."/>
            <person name="Yang D."/>
            <person name="Bader C.D."/>
            <person name="Teijaro C.N."/>
            <person name="Fluegel L."/>
            <person name="Davis C.M."/>
            <person name="Simpson J.R."/>
            <person name="Lauterbach L."/>
            <person name="Steele A.D."/>
            <person name="Gui C."/>
            <person name="Meng S."/>
            <person name="Li G."/>
            <person name="Viehrig K."/>
            <person name="Ye F."/>
            <person name="Su P."/>
            <person name="Kiefer A.F."/>
            <person name="Nichols A."/>
            <person name="Cepeda A.J."/>
            <person name="Yan W."/>
            <person name="Fan B."/>
            <person name="Jiang Y."/>
            <person name="Adhikari A."/>
            <person name="Zheng C.-J."/>
            <person name="Schuster L."/>
            <person name="Cowan T.M."/>
            <person name="Smanski M.J."/>
            <person name="Chevrette M.G."/>
            <person name="De Carvalho L.P.S."/>
            <person name="Shen B."/>
        </authorList>
    </citation>
    <scope>NUCLEOTIDE SEQUENCE [LARGE SCALE GENOMIC DNA]</scope>
    <source>
        <strain evidence="1 2">NPDC053346</strain>
    </source>
</reference>
<dbReference type="RefSeq" id="WP_399609469.1">
    <property type="nucleotide sequence ID" value="NZ_JBITYT010000001.1"/>
</dbReference>